<dbReference type="OrthoDB" id="2111878at2"/>
<feature type="transmembrane region" description="Helical" evidence="1">
    <location>
        <begin position="31"/>
        <end position="51"/>
    </location>
</feature>
<dbReference type="PATRIC" id="fig|771875.3.peg.570"/>
<feature type="transmembrane region" description="Helical" evidence="1">
    <location>
        <begin position="296"/>
        <end position="314"/>
    </location>
</feature>
<dbReference type="KEGG" id="fpe:Ferpe_0560"/>
<keyword evidence="1" id="KW-1133">Transmembrane helix</keyword>
<feature type="transmembrane region" description="Helical" evidence="1">
    <location>
        <begin position="239"/>
        <end position="257"/>
    </location>
</feature>
<dbReference type="Proteomes" id="UP000007384">
    <property type="component" value="Chromosome"/>
</dbReference>
<feature type="transmembrane region" description="Helical" evidence="1">
    <location>
        <begin position="135"/>
        <end position="154"/>
    </location>
</feature>
<feature type="transmembrane region" description="Helical" evidence="1">
    <location>
        <begin position="5"/>
        <end position="25"/>
    </location>
</feature>
<feature type="transmembrane region" description="Helical" evidence="1">
    <location>
        <begin position="269"/>
        <end position="290"/>
    </location>
</feature>
<feature type="transmembrane region" description="Helical" evidence="1">
    <location>
        <begin position="195"/>
        <end position="213"/>
    </location>
</feature>
<dbReference type="RefSeq" id="WP_014451160.1">
    <property type="nucleotide sequence ID" value="NC_017095.1"/>
</dbReference>
<gene>
    <name evidence="2" type="ordered locus">Ferpe_0560</name>
</gene>
<keyword evidence="3" id="KW-1185">Reference proteome</keyword>
<dbReference type="HOGENOM" id="CLU_074511_0_0_0"/>
<feature type="transmembrane region" description="Helical" evidence="1">
    <location>
        <begin position="72"/>
        <end position="92"/>
    </location>
</feature>
<reference evidence="2" key="1">
    <citation type="submission" date="2012-03" db="EMBL/GenBank/DDBJ databases">
        <title>Complete sequence of Fervidobacterium pennivorans DSM 9078.</title>
        <authorList>
            <consortium name="US DOE Joint Genome Institute"/>
            <person name="Lucas S."/>
            <person name="Han J."/>
            <person name="Lapidus A."/>
            <person name="Cheng J.-F."/>
            <person name="Goodwin L."/>
            <person name="Pitluck S."/>
            <person name="Peters L."/>
            <person name="Ovchinnikova G."/>
            <person name="Lu M."/>
            <person name="Detter J.C."/>
            <person name="Han C."/>
            <person name="Tapia R."/>
            <person name="Land M."/>
            <person name="Hauser L."/>
            <person name="Kyrpides N."/>
            <person name="Ivanova N."/>
            <person name="Pagani I."/>
            <person name="Noll K.M."/>
            <person name="Woyke T."/>
        </authorList>
    </citation>
    <scope>NUCLEOTIDE SEQUENCE</scope>
    <source>
        <strain evidence="2">DSM 9078</strain>
    </source>
</reference>
<dbReference type="EMBL" id="CP003260">
    <property type="protein sequence ID" value="AFG34695.1"/>
    <property type="molecule type" value="Genomic_DNA"/>
</dbReference>
<name>H9UB02_FERPD</name>
<accession>H9UB02</accession>
<evidence type="ECO:0000313" key="2">
    <source>
        <dbReference type="EMBL" id="AFG34695.1"/>
    </source>
</evidence>
<keyword evidence="1" id="KW-0812">Transmembrane</keyword>
<evidence type="ECO:0000313" key="3">
    <source>
        <dbReference type="Proteomes" id="UP000007384"/>
    </source>
</evidence>
<evidence type="ECO:0000256" key="1">
    <source>
        <dbReference type="SAM" id="Phobius"/>
    </source>
</evidence>
<organism evidence="2 3">
    <name type="scientific">Fervidobacterium pennivorans (strain DSM 9078 / Ven5)</name>
    <dbReference type="NCBI Taxonomy" id="771875"/>
    <lineage>
        <taxon>Bacteria</taxon>
        <taxon>Thermotogati</taxon>
        <taxon>Thermotogota</taxon>
        <taxon>Thermotogae</taxon>
        <taxon>Thermotogales</taxon>
        <taxon>Fervidobacteriaceae</taxon>
        <taxon>Fervidobacterium</taxon>
    </lineage>
</organism>
<sequence length="319" mass="33572">MITTILGGLLLLGKAIILFIVSIFESLRNEGFGLISLLIFLLTGLLIFEGYKEIKNKISSGKYTKGDESERWFIKLADFFAVVVGAVVTFYLNNHVGLGAVVAAGIVGILGYVVAPKYEVPIYCGSFVGMSSASVYDLEHLLIASVLAGIIFVITKRIFKGVGGKLGTVALIGGVLTAVITGREFTKSSLPGREVGLLIIIFAVIGILATYTLNVRYGKSPVLSSATVGLTGGLVLPEIFPEIGPILALVVICASFAGMSSKERLPNEFYAIIAGIFCGIIFIFSAPYFGGAGGKLGTIAFGAVIAVVALKRFGTLVKK</sequence>
<proteinExistence type="predicted"/>
<protein>
    <submittedName>
        <fullName evidence="2">Uncharacterized protein</fullName>
    </submittedName>
</protein>
<dbReference type="AlphaFoldDB" id="H9UB02"/>
<feature type="transmembrane region" description="Helical" evidence="1">
    <location>
        <begin position="166"/>
        <end position="183"/>
    </location>
</feature>
<feature type="transmembrane region" description="Helical" evidence="1">
    <location>
        <begin position="98"/>
        <end position="115"/>
    </location>
</feature>
<keyword evidence="1" id="KW-0472">Membrane</keyword>